<dbReference type="InterPro" id="IPR000531">
    <property type="entry name" value="Beta-barrel_TonB"/>
</dbReference>
<sequence length="1009" mass="111222">MRRNLKSLYFVGAFLIGSALYAQVTGTVNDGNGFPESDVEVSVKGTDKTTYTDMDGNFDIDAQVGDTLIVNGKEVKVTSANLGVIRTSEAKQIELSTVNIIGGIQLDPAQKIGSYETVKSEVFENTPVASVDEVLNGRVAGLNFSTGGGQPGSANIIAIRGAGSFIGTTNPLYVIDGVVVGKGADNGSLMTSFNPLSSIDPNQIENVTVLKDASATALYGARGANGVIVVTTKRGKFNQKTRFNISSEFSVQDEAYNENKFMNAEEFVQWGGLLRYNSGLASTREEGYEFFKNYVRWDGKTNTSWRDAVQRDVSTVKTYNFSVTGGSDNTSFRAGFSYYDNNPLTIYSAFDRLSASLAVDHKASDKFKLGANVNFTTVENKTYLDGGAFSNPWLTQWTVRPTSPVYLANGDYNLSLGGAGGHNPAAVLKHSHIKGNVDTFLASVNGTYQITPSVAFDSQWGGQYQMLNENQWYNPFYGDGVSVNGRLYTSDSKFFDWNWTNTLSYKKVFNDIHDLQAYVGMEYQEHTMRRAFAHGTDFLIAKPLMNNAGTIIAATGEFEKWVQYSYFARLNYVLSNRLTISGQVRNDNNSTLGENNRGGWFWSAGAGYNFTQDINSPAVTNLTLRANYGEIGNIPYADQWGTSYNGVSFLGVSSDYGDNGKGFVVSNVGNPDLKWETTKQLNIGLDYAFANNVVSGSFDYYRKLTSDAIFPLQIPYETPSPVNTSWTNIGEIENKGVEGILTVRPFNSGEFLWSLTANASYNVSEIGKMKDPNARYLAGGMKAIQEGRKFGEYYTYGWAGVDPTNGDALWFTDETETETTNDRGKAKQYFQGTTPFPTWMAGLRSDMSWKNISLSVFFSGAFDYQVFDSWQSYSLGDGASVTYNQLASALYDSWTPENRNASNPIQKWGSNNPNSRLASTRFLKDGDFIRLKEVKLSYSFGDLLKDSGIDNLTVYLRGNNLVTWVFDDTLAFDPESNSNAFSYGWQGKGVFDYTSPIMKSISFGVSIDF</sequence>
<keyword evidence="3 8" id="KW-1134">Transmembrane beta strand</keyword>
<dbReference type="Pfam" id="PF07715">
    <property type="entry name" value="Plug"/>
    <property type="match status" value="1"/>
</dbReference>
<dbReference type="EMBL" id="CP002455">
    <property type="protein sequence ID" value="ADX67242.1"/>
    <property type="molecule type" value="Genomic_DNA"/>
</dbReference>
<evidence type="ECO:0000259" key="11">
    <source>
        <dbReference type="Pfam" id="PF00593"/>
    </source>
</evidence>
<keyword evidence="10" id="KW-0732">Signal</keyword>
<feature type="signal peptide" evidence="10">
    <location>
        <begin position="1"/>
        <end position="22"/>
    </location>
</feature>
<keyword evidence="2 8" id="KW-0813">Transport</keyword>
<gene>
    <name evidence="13" type="ordered locus">Weevi_0523</name>
</gene>
<comment type="similarity">
    <text evidence="8 9">Belongs to the TonB-dependent receptor family.</text>
</comment>
<dbReference type="KEGG" id="wvi:Weevi_0523"/>
<dbReference type="InterPro" id="IPR036942">
    <property type="entry name" value="Beta-barrel_TonB_sf"/>
</dbReference>
<proteinExistence type="inferred from homology"/>
<dbReference type="STRING" id="865938.Weevi_0523"/>
<evidence type="ECO:0000256" key="1">
    <source>
        <dbReference type="ARBA" id="ARBA00004571"/>
    </source>
</evidence>
<evidence type="ECO:0000256" key="7">
    <source>
        <dbReference type="ARBA" id="ARBA00023237"/>
    </source>
</evidence>
<dbReference type="NCBIfam" id="TIGR04056">
    <property type="entry name" value="OMP_RagA_SusC"/>
    <property type="match status" value="1"/>
</dbReference>
<dbReference type="InterPro" id="IPR037066">
    <property type="entry name" value="Plug_dom_sf"/>
</dbReference>
<dbReference type="eggNOG" id="COG4771">
    <property type="taxonomic scope" value="Bacteria"/>
</dbReference>
<evidence type="ECO:0000259" key="12">
    <source>
        <dbReference type="Pfam" id="PF07715"/>
    </source>
</evidence>
<evidence type="ECO:0000256" key="2">
    <source>
        <dbReference type="ARBA" id="ARBA00022448"/>
    </source>
</evidence>
<keyword evidence="7 8" id="KW-0998">Cell outer membrane</keyword>
<comment type="subcellular location">
    <subcellularLocation>
        <location evidence="1 8">Cell outer membrane</location>
        <topology evidence="1 8">Multi-pass membrane protein</topology>
    </subcellularLocation>
</comment>
<accession>F0NZB3</accession>
<evidence type="ECO:0000256" key="5">
    <source>
        <dbReference type="ARBA" id="ARBA00023077"/>
    </source>
</evidence>
<keyword evidence="6 8" id="KW-0472">Membrane</keyword>
<dbReference type="SUPFAM" id="SSF56935">
    <property type="entry name" value="Porins"/>
    <property type="match status" value="1"/>
</dbReference>
<dbReference type="RefSeq" id="WP_013597634.1">
    <property type="nucleotide sequence ID" value="NC_015144.1"/>
</dbReference>
<dbReference type="InterPro" id="IPR039426">
    <property type="entry name" value="TonB-dep_rcpt-like"/>
</dbReference>
<dbReference type="InterPro" id="IPR023997">
    <property type="entry name" value="TonB-dep_OMP_SusC/RagA_CS"/>
</dbReference>
<dbReference type="PROSITE" id="PS52016">
    <property type="entry name" value="TONB_DEPENDENT_REC_3"/>
    <property type="match status" value="1"/>
</dbReference>
<dbReference type="Gene3D" id="2.170.130.10">
    <property type="entry name" value="TonB-dependent receptor, plug domain"/>
    <property type="match status" value="1"/>
</dbReference>
<dbReference type="HOGENOM" id="CLU_004317_0_2_10"/>
<name>F0NZB3_WEEVC</name>
<dbReference type="SUPFAM" id="SSF49464">
    <property type="entry name" value="Carboxypeptidase regulatory domain-like"/>
    <property type="match status" value="1"/>
</dbReference>
<dbReference type="Proteomes" id="UP000008641">
    <property type="component" value="Chromosome"/>
</dbReference>
<evidence type="ECO:0000256" key="3">
    <source>
        <dbReference type="ARBA" id="ARBA00022452"/>
    </source>
</evidence>
<organism evidence="13 14">
    <name type="scientific">Weeksella virosa (strain ATCC 43766 / DSM 16922 / JCM 21250 / CCUG 30538 / CDC 9751 / IAM 14551 / NBRC 16016 / NCTC 11634 / CL345/78)</name>
    <dbReference type="NCBI Taxonomy" id="865938"/>
    <lineage>
        <taxon>Bacteria</taxon>
        <taxon>Pseudomonadati</taxon>
        <taxon>Bacteroidota</taxon>
        <taxon>Flavobacteriia</taxon>
        <taxon>Flavobacteriales</taxon>
        <taxon>Weeksellaceae</taxon>
        <taxon>Weeksella</taxon>
    </lineage>
</organism>
<dbReference type="Gene3D" id="2.40.170.20">
    <property type="entry name" value="TonB-dependent receptor, beta-barrel domain"/>
    <property type="match status" value="1"/>
</dbReference>
<dbReference type="GO" id="GO:0009279">
    <property type="term" value="C:cell outer membrane"/>
    <property type="evidence" value="ECO:0007669"/>
    <property type="project" value="UniProtKB-SubCell"/>
</dbReference>
<evidence type="ECO:0000256" key="10">
    <source>
        <dbReference type="SAM" id="SignalP"/>
    </source>
</evidence>
<keyword evidence="5 9" id="KW-0798">TonB box</keyword>
<dbReference type="InterPro" id="IPR012910">
    <property type="entry name" value="Plug_dom"/>
</dbReference>
<dbReference type="InterPro" id="IPR008969">
    <property type="entry name" value="CarboxyPept-like_regulatory"/>
</dbReference>
<evidence type="ECO:0000256" key="9">
    <source>
        <dbReference type="RuleBase" id="RU003357"/>
    </source>
</evidence>
<evidence type="ECO:0000313" key="14">
    <source>
        <dbReference type="Proteomes" id="UP000008641"/>
    </source>
</evidence>
<keyword evidence="14" id="KW-1185">Reference proteome</keyword>
<protein>
    <submittedName>
        <fullName evidence="13">TonB-dependent receptor plug</fullName>
    </submittedName>
</protein>
<dbReference type="OrthoDB" id="9768177at2"/>
<dbReference type="InterPro" id="IPR023996">
    <property type="entry name" value="TonB-dep_OMP_SusC/RagA"/>
</dbReference>
<evidence type="ECO:0000256" key="8">
    <source>
        <dbReference type="PROSITE-ProRule" id="PRU01360"/>
    </source>
</evidence>
<keyword evidence="13" id="KW-0675">Receptor</keyword>
<dbReference type="AlphaFoldDB" id="F0NZB3"/>
<keyword evidence="4 8" id="KW-0812">Transmembrane</keyword>
<feature type="chain" id="PRO_5003254248" evidence="10">
    <location>
        <begin position="23"/>
        <end position="1009"/>
    </location>
</feature>
<feature type="domain" description="TonB-dependent receptor-like beta-barrel" evidence="11">
    <location>
        <begin position="408"/>
        <end position="961"/>
    </location>
</feature>
<dbReference type="NCBIfam" id="TIGR04057">
    <property type="entry name" value="SusC_RagA_signa"/>
    <property type="match status" value="1"/>
</dbReference>
<evidence type="ECO:0000256" key="4">
    <source>
        <dbReference type="ARBA" id="ARBA00022692"/>
    </source>
</evidence>
<feature type="domain" description="TonB-dependent receptor plug" evidence="12">
    <location>
        <begin position="113"/>
        <end position="227"/>
    </location>
</feature>
<reference evidence="13 14" key="1">
    <citation type="journal article" date="2011" name="Stand. Genomic Sci.">
        <title>Complete genome sequence of Weeksella virosa type strain (9751).</title>
        <authorList>
            <person name="Lang E."/>
            <person name="Teshima H."/>
            <person name="Lucas S."/>
            <person name="Lapidus A."/>
            <person name="Hammon N."/>
            <person name="Deshpande S."/>
            <person name="Nolan M."/>
            <person name="Cheng J.F."/>
            <person name="Pitluck S."/>
            <person name="Liolios K."/>
            <person name="Pagani I."/>
            <person name="Mikhailova N."/>
            <person name="Ivanova N."/>
            <person name="Mavromatis K."/>
            <person name="Pati A."/>
            <person name="Tapia R."/>
            <person name="Han C."/>
            <person name="Goodwin L."/>
            <person name="Chen A."/>
            <person name="Palaniappan K."/>
            <person name="Land M."/>
            <person name="Hauser L."/>
            <person name="Chang Y.J."/>
            <person name="Jeffries C.D."/>
            <person name="Brambilla E.M."/>
            <person name="Kopitz M."/>
            <person name="Rohde M."/>
            <person name="Goker M."/>
            <person name="Tindall B.J."/>
            <person name="Detter J.C."/>
            <person name="Woyke T."/>
            <person name="Bristow J."/>
            <person name="Eisen J.A."/>
            <person name="Markowitz V."/>
            <person name="Hugenholtz P."/>
            <person name="Klenk H.P."/>
            <person name="Kyrpides N.C."/>
        </authorList>
    </citation>
    <scope>NUCLEOTIDE SEQUENCE [LARGE SCALE GENOMIC DNA]</scope>
    <source>
        <strain evidence="14">ATCC 43766 / DSM 16922 / JCM 21250 / NBRC 16016 / NCTC 11634 / CL345/78</strain>
    </source>
</reference>
<evidence type="ECO:0000256" key="6">
    <source>
        <dbReference type="ARBA" id="ARBA00023136"/>
    </source>
</evidence>
<reference evidence="14" key="2">
    <citation type="journal article" date="2011" name="Stand. Genomic Sci.">
        <title>Complete genome sequence of Weeksella virosa type strain (9751T).</title>
        <authorList>
            <person name="Lang E."/>
            <person name="Teshima H."/>
            <person name="Lucas S."/>
            <person name="Lapidus A."/>
            <person name="Hammon N."/>
            <person name="Deshpande S."/>
            <person name="Nolan M."/>
            <person name="Cheng J."/>
            <person name="Pitluck S."/>
            <person name="Liolios K."/>
            <person name="Pagani I."/>
            <person name="Mikhailova N."/>
            <person name="Ivanova N."/>
            <person name="Mavromatis K."/>
            <person name="Pati A."/>
            <person name="Tapia R."/>
            <person name="Han C."/>
            <person name="Goodwin L."/>
            <person name="Chen A."/>
            <person name="Palaniappan K."/>
            <person name="Land M."/>
            <person name="Hauser L."/>
            <person name="Chang Y."/>
            <person name="Jeffries C."/>
            <person name="Brambilla E."/>
            <person name="Kopitz M."/>
            <person name="Rohde M."/>
            <person name="Goker M."/>
            <person name="Tindall B."/>
            <person name="Detter J."/>
            <person name="Woyke T."/>
            <person name="Bristow J."/>
            <person name="Eisen J."/>
            <person name="Markowitz V."/>
            <person name="Hugenholtz P."/>
            <person name="Klenk H."/>
            <person name="Kyrpides N."/>
        </authorList>
    </citation>
    <scope>NUCLEOTIDE SEQUENCE [LARGE SCALE GENOMIC DNA]</scope>
    <source>
        <strain evidence="14">ATCC 43766 / DSM 16922 / JCM 21250 / NBRC 16016 / NCTC 11634 / CL345/78</strain>
    </source>
</reference>
<evidence type="ECO:0000313" key="13">
    <source>
        <dbReference type="EMBL" id="ADX67242.1"/>
    </source>
</evidence>
<dbReference type="Pfam" id="PF00593">
    <property type="entry name" value="TonB_dep_Rec_b-barrel"/>
    <property type="match status" value="1"/>
</dbReference>